<name>A0AAP0MBH9_9ROSI</name>
<sequence length="90" mass="10813">MYNNFEDAWNYFNRQIEERGILDQQLVHIDEAEKERIRKQRQDFRIKKSVTLLVIARGKAVPFVPNAVTSREGLNHAIRQLKDYVRTWQI</sequence>
<evidence type="ECO:0000313" key="1">
    <source>
        <dbReference type="EMBL" id="KAK9202343.1"/>
    </source>
</evidence>
<keyword evidence="2" id="KW-1185">Reference proteome</keyword>
<evidence type="ECO:0000313" key="2">
    <source>
        <dbReference type="Proteomes" id="UP001428341"/>
    </source>
</evidence>
<proteinExistence type="predicted"/>
<organism evidence="1 2">
    <name type="scientific">Citrus x changshan-huyou</name>
    <dbReference type="NCBI Taxonomy" id="2935761"/>
    <lineage>
        <taxon>Eukaryota</taxon>
        <taxon>Viridiplantae</taxon>
        <taxon>Streptophyta</taxon>
        <taxon>Embryophyta</taxon>
        <taxon>Tracheophyta</taxon>
        <taxon>Spermatophyta</taxon>
        <taxon>Magnoliopsida</taxon>
        <taxon>eudicotyledons</taxon>
        <taxon>Gunneridae</taxon>
        <taxon>Pentapetalae</taxon>
        <taxon>rosids</taxon>
        <taxon>malvids</taxon>
        <taxon>Sapindales</taxon>
        <taxon>Rutaceae</taxon>
        <taxon>Aurantioideae</taxon>
        <taxon>Citrus</taxon>
    </lineage>
</organism>
<protein>
    <submittedName>
        <fullName evidence="1">Uncharacterized protein</fullName>
    </submittedName>
</protein>
<dbReference type="AlphaFoldDB" id="A0AAP0MBH9"/>
<reference evidence="1 2" key="1">
    <citation type="submission" date="2024-05" db="EMBL/GenBank/DDBJ databases">
        <title>Haplotype-resolved chromosome-level genome assembly of Huyou (Citrus changshanensis).</title>
        <authorList>
            <person name="Miao C."/>
            <person name="Chen W."/>
            <person name="Wu Y."/>
            <person name="Wang L."/>
            <person name="Zhao S."/>
            <person name="Grierson D."/>
            <person name="Xu C."/>
            <person name="Chen K."/>
        </authorList>
    </citation>
    <scope>NUCLEOTIDE SEQUENCE [LARGE SCALE GENOMIC DNA]</scope>
    <source>
        <strain evidence="1">01-14</strain>
        <tissue evidence="1">Leaf</tissue>
    </source>
</reference>
<dbReference type="EMBL" id="JBCGBO010000005">
    <property type="protein sequence ID" value="KAK9202343.1"/>
    <property type="molecule type" value="Genomic_DNA"/>
</dbReference>
<accession>A0AAP0MBH9</accession>
<gene>
    <name evidence="1" type="ORF">WN944_017553</name>
</gene>
<comment type="caution">
    <text evidence="1">The sequence shown here is derived from an EMBL/GenBank/DDBJ whole genome shotgun (WGS) entry which is preliminary data.</text>
</comment>
<dbReference type="Proteomes" id="UP001428341">
    <property type="component" value="Unassembled WGS sequence"/>
</dbReference>